<evidence type="ECO:0000256" key="6">
    <source>
        <dbReference type="ARBA" id="ARBA00023136"/>
    </source>
</evidence>
<dbReference type="InterPro" id="IPR004148">
    <property type="entry name" value="BAR_dom"/>
</dbReference>
<dbReference type="InterPro" id="IPR003005">
    <property type="entry name" value="Amphiphysin"/>
</dbReference>
<dbReference type="GO" id="GO:0012505">
    <property type="term" value="C:endomembrane system"/>
    <property type="evidence" value="ECO:0007669"/>
    <property type="project" value="UniProtKB-SubCell"/>
</dbReference>
<feature type="region of interest" description="Disordered" evidence="8">
    <location>
        <begin position="482"/>
        <end position="537"/>
    </location>
</feature>
<feature type="region of interest" description="Disordered" evidence="8">
    <location>
        <begin position="276"/>
        <end position="324"/>
    </location>
</feature>
<keyword evidence="6" id="KW-0472">Membrane</keyword>
<dbReference type="GO" id="GO:0005737">
    <property type="term" value="C:cytoplasm"/>
    <property type="evidence" value="ECO:0007669"/>
    <property type="project" value="UniProtKB-SubCell"/>
</dbReference>
<dbReference type="PROSITE" id="PS51021">
    <property type="entry name" value="BAR"/>
    <property type="match status" value="1"/>
</dbReference>
<dbReference type="InterPro" id="IPR027267">
    <property type="entry name" value="AH/BAR_dom_sf"/>
</dbReference>
<dbReference type="PANTHER" id="PTHR46514:SF3">
    <property type="entry name" value="AMPHIPHYSIN"/>
    <property type="match status" value="1"/>
</dbReference>
<dbReference type="Gene3D" id="1.20.1270.60">
    <property type="entry name" value="Arfaptin homology (AH) domain/BAR domain"/>
    <property type="match status" value="1"/>
</dbReference>
<dbReference type="GO" id="GO:0005886">
    <property type="term" value="C:plasma membrane"/>
    <property type="evidence" value="ECO:0007669"/>
    <property type="project" value="TreeGrafter"/>
</dbReference>
<dbReference type="Pfam" id="PF03114">
    <property type="entry name" value="BAR"/>
    <property type="match status" value="1"/>
</dbReference>
<dbReference type="AlphaFoldDB" id="U5EZH2"/>
<evidence type="ECO:0000256" key="4">
    <source>
        <dbReference type="ARBA" id="ARBA00022490"/>
    </source>
</evidence>
<evidence type="ECO:0000256" key="3">
    <source>
        <dbReference type="ARBA" id="ARBA00022443"/>
    </source>
</evidence>
<dbReference type="FunFam" id="1.20.1270.60:FF:000013">
    <property type="entry name" value="Amphiphysin isoform 2"/>
    <property type="match status" value="1"/>
</dbReference>
<feature type="domain" description="BAR" evidence="10">
    <location>
        <begin position="24"/>
        <end position="242"/>
    </location>
</feature>
<reference evidence="11" key="1">
    <citation type="journal article" date="2014" name="Insect Biochem. Mol. Biol.">
        <title>An insight into the sialome of the frog biting fly, Corethrella appendiculata.</title>
        <authorList>
            <person name="Ribeiro J.M.C."/>
            <person name="Chagas A.C."/>
            <person name="Pham V.M."/>
            <person name="Lounibos L.P."/>
            <person name="Calvo E."/>
        </authorList>
    </citation>
    <scope>NUCLEOTIDE SEQUENCE</scope>
    <source>
        <tissue evidence="11">Salivary glands</tissue>
    </source>
</reference>
<dbReference type="InterPro" id="IPR036028">
    <property type="entry name" value="SH3-like_dom_sf"/>
</dbReference>
<dbReference type="SMART" id="SM00721">
    <property type="entry name" value="BAR"/>
    <property type="match status" value="1"/>
</dbReference>
<dbReference type="SMART" id="SM00326">
    <property type="entry name" value="SH3"/>
    <property type="match status" value="1"/>
</dbReference>
<keyword evidence="3 7" id="KW-0728">SH3 domain</keyword>
<sequence>MAENKGILLAKSVQKHAGRAKEKLLQNLGKVDRTADEIFDEHLTNFTRQQNGANRLQKEFNNYIRCIRAVQTASKSLMDAINEVYETQWTGSEALYAQSSAVEVLWQDFSHKLGDQVLIPLNTYTSQFPEMKKKVDKRGRKLVDYDSQRHSFQNLQSNAAKRRDDVKVTRGREQLEEAKRTYEVLNSELHDELPALFDSRILFLVTNLQTLFASEQMFHSETSKVYAELEAIVDKLATESQRGSYSLKKITANNSNPSSHPQSPIKANLSIVNNTKNYPPAITNGSTNNGNANGPASSTSPSISPTEHKNNLNNNNINNESNVTTPTINSQTIIEPSYQNTSALLSSTSTTTDTTLTTITTSTTTSTETATTNNLIVNNHNNHNNNNNNLTDKDKQQSQTSNNNNDSNKNINENSSLEIAVPPTTSTSTANATSITTSSAIAIVPPQNTVTVAKTNTATNTNHTDLVVTNNNQILNHHTKNLNENSKTNTTTTATNNNVLNNNNNNNSSNVNSLSNNNNNNKGFLNNHNNNNNNNNNNKMEELYDIPVGATTTDLPPGVLYRVKSTYKYVREDVDELSFDVGDIIDVIEYDDPEDQEEGWLMGVKQGTSEKGMFPANFTRPL</sequence>
<evidence type="ECO:0000256" key="5">
    <source>
        <dbReference type="ARBA" id="ARBA00023054"/>
    </source>
</evidence>
<feature type="region of interest" description="Disordered" evidence="8">
    <location>
        <begin position="377"/>
        <end position="413"/>
    </location>
</feature>
<dbReference type="PROSITE" id="PS50002">
    <property type="entry name" value="SH3"/>
    <property type="match status" value="1"/>
</dbReference>
<dbReference type="PRINTS" id="PR01251">
    <property type="entry name" value="AMPHIPHYSIN"/>
</dbReference>
<evidence type="ECO:0000256" key="7">
    <source>
        <dbReference type="PROSITE-ProRule" id="PRU00192"/>
    </source>
</evidence>
<dbReference type="PANTHER" id="PTHR46514">
    <property type="entry name" value="AMPHIPHYSIN"/>
    <property type="match status" value="1"/>
</dbReference>
<feature type="domain" description="SH3" evidence="9">
    <location>
        <begin position="556"/>
        <end position="622"/>
    </location>
</feature>
<dbReference type="EMBL" id="GANO01000802">
    <property type="protein sequence ID" value="JAB59069.1"/>
    <property type="molecule type" value="mRNA"/>
</dbReference>
<name>U5EZH2_9DIPT</name>
<dbReference type="FunFam" id="2.30.30.40:FF:000172">
    <property type="entry name" value="Amphiphysin, isoform B"/>
    <property type="match status" value="1"/>
</dbReference>
<dbReference type="InterPro" id="IPR001452">
    <property type="entry name" value="SH3_domain"/>
</dbReference>
<protein>
    <submittedName>
        <fullName evidence="11">Putative amphiphysin</fullName>
    </submittedName>
</protein>
<keyword evidence="4" id="KW-0963">Cytoplasm</keyword>
<feature type="compositionally biased region" description="Low complexity" evidence="8">
    <location>
        <begin position="398"/>
        <end position="413"/>
    </location>
</feature>
<dbReference type="SUPFAM" id="SSF103657">
    <property type="entry name" value="BAR/IMD domain-like"/>
    <property type="match status" value="1"/>
</dbReference>
<dbReference type="GO" id="GO:0005543">
    <property type="term" value="F:phospholipid binding"/>
    <property type="evidence" value="ECO:0007669"/>
    <property type="project" value="TreeGrafter"/>
</dbReference>
<evidence type="ECO:0000313" key="11">
    <source>
        <dbReference type="EMBL" id="JAB59069.1"/>
    </source>
</evidence>
<proteinExistence type="evidence at transcript level"/>
<evidence type="ECO:0000256" key="2">
    <source>
        <dbReference type="ARBA" id="ARBA00004496"/>
    </source>
</evidence>
<feature type="compositionally biased region" description="Low complexity" evidence="8">
    <location>
        <begin position="377"/>
        <end position="390"/>
    </location>
</feature>
<feature type="compositionally biased region" description="Low complexity" evidence="8">
    <location>
        <begin position="281"/>
        <end position="322"/>
    </location>
</feature>
<evidence type="ECO:0000256" key="8">
    <source>
        <dbReference type="SAM" id="MobiDB-lite"/>
    </source>
</evidence>
<evidence type="ECO:0000259" key="9">
    <source>
        <dbReference type="PROSITE" id="PS50002"/>
    </source>
</evidence>
<keyword evidence="5" id="KW-0175">Coiled coil</keyword>
<dbReference type="Pfam" id="PF00018">
    <property type="entry name" value="SH3_1"/>
    <property type="match status" value="1"/>
</dbReference>
<dbReference type="CDD" id="cd11790">
    <property type="entry name" value="SH3_Amphiphysin"/>
    <property type="match status" value="1"/>
</dbReference>
<comment type="subcellular location">
    <subcellularLocation>
        <location evidence="2">Cytoplasm</location>
    </subcellularLocation>
    <subcellularLocation>
        <location evidence="1">Endomembrane system</location>
    </subcellularLocation>
</comment>
<organism evidence="11">
    <name type="scientific">Corethrella appendiculata</name>
    <dbReference type="NCBI Taxonomy" id="1370023"/>
    <lineage>
        <taxon>Eukaryota</taxon>
        <taxon>Metazoa</taxon>
        <taxon>Ecdysozoa</taxon>
        <taxon>Arthropoda</taxon>
        <taxon>Hexapoda</taxon>
        <taxon>Insecta</taxon>
        <taxon>Pterygota</taxon>
        <taxon>Neoptera</taxon>
        <taxon>Endopterygota</taxon>
        <taxon>Diptera</taxon>
        <taxon>Nematocera</taxon>
        <taxon>Culicoidea</taxon>
        <taxon>Chaoboridae</taxon>
        <taxon>Corethrella</taxon>
    </lineage>
</organism>
<evidence type="ECO:0000259" key="10">
    <source>
        <dbReference type="PROSITE" id="PS51021"/>
    </source>
</evidence>
<dbReference type="Gene3D" id="2.30.30.40">
    <property type="entry name" value="SH3 Domains"/>
    <property type="match status" value="1"/>
</dbReference>
<accession>U5EZH2</accession>
<evidence type="ECO:0000256" key="1">
    <source>
        <dbReference type="ARBA" id="ARBA00004308"/>
    </source>
</evidence>
<dbReference type="SUPFAM" id="SSF50044">
    <property type="entry name" value="SH3-domain"/>
    <property type="match status" value="1"/>
</dbReference>